<dbReference type="GO" id="GO:0016020">
    <property type="term" value="C:membrane"/>
    <property type="evidence" value="ECO:0007669"/>
    <property type="project" value="UniProtKB-SubCell"/>
</dbReference>
<keyword evidence="10" id="KW-1185">Reference proteome</keyword>
<evidence type="ECO:0000259" key="8">
    <source>
        <dbReference type="PROSITE" id="PS51775"/>
    </source>
</evidence>
<keyword evidence="2 7" id="KW-0812">Transmembrane</keyword>
<evidence type="ECO:0000256" key="6">
    <source>
        <dbReference type="SAM" id="MobiDB-lite"/>
    </source>
</evidence>
<dbReference type="PROSITE" id="PS51775">
    <property type="entry name" value="GTD_BINDING"/>
    <property type="match status" value="1"/>
</dbReference>
<keyword evidence="5" id="KW-0175">Coiled coil</keyword>
<feature type="compositionally biased region" description="Basic and acidic residues" evidence="6">
    <location>
        <begin position="172"/>
        <end position="183"/>
    </location>
</feature>
<dbReference type="InterPro" id="IPR007656">
    <property type="entry name" value="GTD-bd"/>
</dbReference>
<evidence type="ECO:0000256" key="4">
    <source>
        <dbReference type="ARBA" id="ARBA00023136"/>
    </source>
</evidence>
<organism evidence="9 10">
    <name type="scientific">Artemisia annua</name>
    <name type="common">Sweet wormwood</name>
    <dbReference type="NCBI Taxonomy" id="35608"/>
    <lineage>
        <taxon>Eukaryota</taxon>
        <taxon>Viridiplantae</taxon>
        <taxon>Streptophyta</taxon>
        <taxon>Embryophyta</taxon>
        <taxon>Tracheophyta</taxon>
        <taxon>Spermatophyta</taxon>
        <taxon>Magnoliopsida</taxon>
        <taxon>eudicotyledons</taxon>
        <taxon>Gunneridae</taxon>
        <taxon>Pentapetalae</taxon>
        <taxon>asterids</taxon>
        <taxon>campanulids</taxon>
        <taxon>Asterales</taxon>
        <taxon>Asteraceae</taxon>
        <taxon>Asteroideae</taxon>
        <taxon>Anthemideae</taxon>
        <taxon>Artemisiinae</taxon>
        <taxon>Artemisia</taxon>
    </lineage>
</organism>
<feature type="coiled-coil region" evidence="5">
    <location>
        <begin position="257"/>
        <end position="291"/>
    </location>
</feature>
<evidence type="ECO:0000313" key="9">
    <source>
        <dbReference type="EMBL" id="PWA65922.1"/>
    </source>
</evidence>
<feature type="transmembrane region" description="Helical" evidence="7">
    <location>
        <begin position="15"/>
        <end position="34"/>
    </location>
</feature>
<proteinExistence type="predicted"/>
<dbReference type="GO" id="GO:0080115">
    <property type="term" value="F:myosin XI tail binding"/>
    <property type="evidence" value="ECO:0007669"/>
    <property type="project" value="UniProtKB-ARBA"/>
</dbReference>
<dbReference type="STRING" id="35608.A0A2U1MXD7"/>
<gene>
    <name evidence="9" type="ORF">CTI12_AA334180</name>
</gene>
<evidence type="ECO:0000256" key="2">
    <source>
        <dbReference type="ARBA" id="ARBA00022692"/>
    </source>
</evidence>
<comment type="subcellular location">
    <subcellularLocation>
        <location evidence="1">Membrane</location>
        <topology evidence="1">Single-pass membrane protein</topology>
    </subcellularLocation>
</comment>
<accession>A0A2U1MXD7</accession>
<dbReference type="PANTHER" id="PTHR31448">
    <property type="entry name" value="MYOSIN-BINDING PROTEIN 2"/>
    <property type="match status" value="1"/>
</dbReference>
<evidence type="ECO:0000256" key="7">
    <source>
        <dbReference type="SAM" id="Phobius"/>
    </source>
</evidence>
<evidence type="ECO:0000313" key="10">
    <source>
        <dbReference type="Proteomes" id="UP000245207"/>
    </source>
</evidence>
<comment type="caution">
    <text evidence="9">The sequence shown here is derived from an EMBL/GenBank/DDBJ whole genome shotgun (WGS) entry which is preliminary data.</text>
</comment>
<dbReference type="InterPro" id="IPR039306">
    <property type="entry name" value="MYOB"/>
</dbReference>
<evidence type="ECO:0000256" key="1">
    <source>
        <dbReference type="ARBA" id="ARBA00004167"/>
    </source>
</evidence>
<feature type="region of interest" description="Disordered" evidence="6">
    <location>
        <begin position="159"/>
        <end position="183"/>
    </location>
</feature>
<protein>
    <submittedName>
        <fullName evidence="9">Zein-binding domain-containing protein</fullName>
    </submittedName>
</protein>
<reference evidence="9 10" key="1">
    <citation type="journal article" date="2018" name="Mol. Plant">
        <title>The genome of Artemisia annua provides insight into the evolution of Asteraceae family and artemisinin biosynthesis.</title>
        <authorList>
            <person name="Shen Q."/>
            <person name="Zhang L."/>
            <person name="Liao Z."/>
            <person name="Wang S."/>
            <person name="Yan T."/>
            <person name="Shi P."/>
            <person name="Liu M."/>
            <person name="Fu X."/>
            <person name="Pan Q."/>
            <person name="Wang Y."/>
            <person name="Lv Z."/>
            <person name="Lu X."/>
            <person name="Zhang F."/>
            <person name="Jiang W."/>
            <person name="Ma Y."/>
            <person name="Chen M."/>
            <person name="Hao X."/>
            <person name="Li L."/>
            <person name="Tang Y."/>
            <person name="Lv G."/>
            <person name="Zhou Y."/>
            <person name="Sun X."/>
            <person name="Brodelius P.E."/>
            <person name="Rose J.K.C."/>
            <person name="Tang K."/>
        </authorList>
    </citation>
    <scope>NUCLEOTIDE SEQUENCE [LARGE SCALE GENOMIC DNA]</scope>
    <source>
        <strain evidence="10">cv. Huhao1</strain>
        <tissue evidence="9">Leaf</tissue>
    </source>
</reference>
<sequence>MAVTHKAVLVLANASLEWILIIMLLMNSFFSYLIRKFATYYALKPPCICCSYIDHLLEPNKNISPYQNLICEKHVVEFLNLYDSSYREKVTSDQKCSCRSKDIKAIPVDKALDSALKIKSDYKEDEIEEVHIPVENKSGHIQVFDQIIPLEWTDSSTSCSTSSSLNGDDDQVEKQGDDKEDKDVTIDSLMAQLKAERLAVCGLYIELDEERNASAIAAHQAMVMITKLQEEKVALQTESIQHKRMMDEQAEYDQEVLQLLNELVMKLESDKIELENELEMYKEKFLDYKGKKKEKVMPQCPVTSCSTNKESLDDTSLSDFENLRTLEESIAEYGVEKLWILDEILTKGLNENLVGKSSSKGENLDYHGNGLFHAFDIKAQTQFSQYCPQGANSLLLDKLINFEVINATYLSNIKAADLEGLVFGRVYEGAIVVRQDLTYDVVHHLDKPASTSTSQPDPYHETNDSLVVLWMYSTISPKLVDMVIDDTTKAHEVWARLQALFHDNKASRVIQLDNEIRNMAIGSLSVNDYFQEIKSKADHLDNLGSPVSDSSLITYAINDLRAKFP</sequence>
<dbReference type="Pfam" id="PF04576">
    <property type="entry name" value="Zein-binding"/>
    <property type="match status" value="1"/>
</dbReference>
<dbReference type="PANTHER" id="PTHR31448:SF52">
    <property type="entry name" value="MYOSIN-BINDING PROTEIN"/>
    <property type="match status" value="1"/>
</dbReference>
<name>A0A2U1MXD7_ARTAN</name>
<evidence type="ECO:0000256" key="3">
    <source>
        <dbReference type="ARBA" id="ARBA00022989"/>
    </source>
</evidence>
<evidence type="ECO:0000256" key="5">
    <source>
        <dbReference type="SAM" id="Coils"/>
    </source>
</evidence>
<keyword evidence="4 7" id="KW-0472">Membrane</keyword>
<dbReference type="AlphaFoldDB" id="A0A2U1MXD7"/>
<dbReference type="OrthoDB" id="1888939at2759"/>
<dbReference type="EMBL" id="PKPP01004131">
    <property type="protein sequence ID" value="PWA65922.1"/>
    <property type="molecule type" value="Genomic_DNA"/>
</dbReference>
<dbReference type="Proteomes" id="UP000245207">
    <property type="component" value="Unassembled WGS sequence"/>
</dbReference>
<feature type="domain" description="GTD-binding" evidence="8">
    <location>
        <begin position="184"/>
        <end position="282"/>
    </location>
</feature>
<keyword evidence="3 7" id="KW-1133">Transmembrane helix</keyword>